<accession>A0A5N6M7F7</accession>
<comment type="similarity">
    <text evidence="1">Belongs to the UDP-glycosyltransferase family.</text>
</comment>
<evidence type="ECO:0000256" key="1">
    <source>
        <dbReference type="ARBA" id="ARBA00009995"/>
    </source>
</evidence>
<comment type="caution">
    <text evidence="2">The sequence shown here is derived from an EMBL/GenBank/DDBJ whole genome shotgun (WGS) entry which is preliminary data.</text>
</comment>
<dbReference type="GO" id="GO:0080043">
    <property type="term" value="F:quercetin 3-O-glucosyltransferase activity"/>
    <property type="evidence" value="ECO:0007669"/>
    <property type="project" value="TreeGrafter"/>
</dbReference>
<dbReference type="PANTHER" id="PTHR11926">
    <property type="entry name" value="GLUCOSYL/GLUCURONOSYL TRANSFERASES"/>
    <property type="match status" value="1"/>
</dbReference>
<gene>
    <name evidence="2" type="ORF">E3N88_32059</name>
</gene>
<evidence type="ECO:0000313" key="3">
    <source>
        <dbReference type="Proteomes" id="UP000326396"/>
    </source>
</evidence>
<dbReference type="PANTHER" id="PTHR11926:SF774">
    <property type="entry name" value="UDP-GLYCOSYLTRANSFERASE 85A1-RELATED"/>
    <property type="match status" value="1"/>
</dbReference>
<dbReference type="Proteomes" id="UP000326396">
    <property type="component" value="Linkage Group LG6"/>
</dbReference>
<dbReference type="OrthoDB" id="5835829at2759"/>
<evidence type="ECO:0000313" key="2">
    <source>
        <dbReference type="EMBL" id="KAD3336540.1"/>
    </source>
</evidence>
<organism evidence="2 3">
    <name type="scientific">Mikania micrantha</name>
    <name type="common">bitter vine</name>
    <dbReference type="NCBI Taxonomy" id="192012"/>
    <lineage>
        <taxon>Eukaryota</taxon>
        <taxon>Viridiplantae</taxon>
        <taxon>Streptophyta</taxon>
        <taxon>Embryophyta</taxon>
        <taxon>Tracheophyta</taxon>
        <taxon>Spermatophyta</taxon>
        <taxon>Magnoliopsida</taxon>
        <taxon>eudicotyledons</taxon>
        <taxon>Gunneridae</taxon>
        <taxon>Pentapetalae</taxon>
        <taxon>asterids</taxon>
        <taxon>campanulids</taxon>
        <taxon>Asterales</taxon>
        <taxon>Asteraceae</taxon>
        <taxon>Asteroideae</taxon>
        <taxon>Heliantheae alliance</taxon>
        <taxon>Eupatorieae</taxon>
        <taxon>Mikania</taxon>
    </lineage>
</organism>
<dbReference type="SUPFAM" id="SSF53756">
    <property type="entry name" value="UDP-Glycosyltransferase/glycogen phosphorylase"/>
    <property type="match status" value="1"/>
</dbReference>
<dbReference type="Gene3D" id="3.40.50.2000">
    <property type="entry name" value="Glycogen Phosphorylase B"/>
    <property type="match status" value="1"/>
</dbReference>
<dbReference type="EMBL" id="SZYD01000016">
    <property type="protein sequence ID" value="KAD3336540.1"/>
    <property type="molecule type" value="Genomic_DNA"/>
</dbReference>
<reference evidence="2 3" key="1">
    <citation type="submission" date="2019-05" db="EMBL/GenBank/DDBJ databases">
        <title>Mikania micrantha, genome provides insights into the molecular mechanism of rapid growth.</title>
        <authorList>
            <person name="Liu B."/>
        </authorList>
    </citation>
    <scope>NUCLEOTIDE SEQUENCE [LARGE SCALE GENOMIC DNA]</scope>
    <source>
        <strain evidence="2">NLD-2019</strain>
        <tissue evidence="2">Leaf</tissue>
    </source>
</reference>
<proteinExistence type="inferred from homology"/>
<keyword evidence="3" id="KW-1185">Reference proteome</keyword>
<dbReference type="AlphaFoldDB" id="A0A5N6M7F7"/>
<protein>
    <submittedName>
        <fullName evidence="2">Uncharacterized protein</fullName>
    </submittedName>
</protein>
<dbReference type="GO" id="GO:0080044">
    <property type="term" value="F:quercetin 7-O-glucosyltransferase activity"/>
    <property type="evidence" value="ECO:0007669"/>
    <property type="project" value="TreeGrafter"/>
</dbReference>
<name>A0A5N6M7F7_9ASTR</name>
<sequence length="284" mass="32275">MDENTLGRYAPGHVTTWGDALGTLKISDDLPLSTRTKEKLFDKITKRSTLRLKRLHRKKELKYELRSEAGKYITCLKAIWLNMSGKIEEKICPTSKLIVPSSYFLCKQFPIIDGSPITGNMNHVVVVPYPSRGHINPLLNLCNSLSSRMNQQNRTTVFTVFVTEEWLGFLDPDPTNDIIRFATIPNVLPSERNRGSDMITFLTAVQTKMERPFTEALDRMELPVKLIIADVTMIWPFDVAKMRNIPVAAYSPMSASMFSVMHHVDLLELHHHLFADVSGVSSHF</sequence>